<organism evidence="8 9">
    <name type="scientific">Methanolapillus ohkumae</name>
    <dbReference type="NCBI Taxonomy" id="3028298"/>
    <lineage>
        <taxon>Archaea</taxon>
        <taxon>Methanobacteriati</taxon>
        <taxon>Methanobacteriota</taxon>
        <taxon>Stenosarchaea group</taxon>
        <taxon>Methanomicrobia</taxon>
        <taxon>Methanosarcinales</taxon>
        <taxon>Methanosarcinaceae</taxon>
        <taxon>Methanolapillus</taxon>
    </lineage>
</organism>
<dbReference type="PANTHER" id="PTHR21321:SF4">
    <property type="entry name" value="EXOSOME COMPLEX COMPONENT RRP4"/>
    <property type="match status" value="1"/>
</dbReference>
<dbReference type="InterPro" id="IPR036612">
    <property type="entry name" value="KH_dom_type_1_sf"/>
</dbReference>
<feature type="compositionally biased region" description="Basic residues" evidence="6">
    <location>
        <begin position="360"/>
        <end position="372"/>
    </location>
</feature>
<comment type="function">
    <text evidence="5">Non-catalytic component of the exosome, which is a complex involved in RNA degradation. Increases the RNA binding and the efficiency of RNA degradation. Confers strong poly(A) specificity to the exosome.</text>
</comment>
<dbReference type="GO" id="GO:0000178">
    <property type="term" value="C:exosome (RNase complex)"/>
    <property type="evidence" value="ECO:0007669"/>
    <property type="project" value="UniProtKB-KW"/>
</dbReference>
<dbReference type="SUPFAM" id="SSF54791">
    <property type="entry name" value="Eukaryotic type KH-domain (KH-domain type I)"/>
    <property type="match status" value="1"/>
</dbReference>
<dbReference type="Gene3D" id="2.40.50.100">
    <property type="match status" value="1"/>
</dbReference>
<evidence type="ECO:0000313" key="8">
    <source>
        <dbReference type="EMBL" id="WNY26880.1"/>
    </source>
</evidence>
<dbReference type="Proteomes" id="UP001304970">
    <property type="component" value="Chromosome"/>
</dbReference>
<dbReference type="InterPro" id="IPR012340">
    <property type="entry name" value="NA-bd_OB-fold"/>
</dbReference>
<dbReference type="InterPro" id="IPR004088">
    <property type="entry name" value="KH_dom_type_1"/>
</dbReference>
<evidence type="ECO:0000313" key="9">
    <source>
        <dbReference type="Proteomes" id="UP001304970"/>
    </source>
</evidence>
<comment type="similarity">
    <text evidence="1 5">Belongs to the RRP4 family.</text>
</comment>
<dbReference type="SMART" id="SM00322">
    <property type="entry name" value="KH"/>
    <property type="match status" value="1"/>
</dbReference>
<dbReference type="InterPro" id="IPR023474">
    <property type="entry name" value="Rrp4"/>
</dbReference>
<keyword evidence="4 5" id="KW-0694">RNA-binding</keyword>
<dbReference type="AlphaFoldDB" id="A0AA96V790"/>
<dbReference type="GO" id="GO:0005737">
    <property type="term" value="C:cytoplasm"/>
    <property type="evidence" value="ECO:0007669"/>
    <property type="project" value="UniProtKB-SubCell"/>
</dbReference>
<reference evidence="8 9" key="1">
    <citation type="submission" date="2023-07" db="EMBL/GenBank/DDBJ databases">
        <title>Closed genome sequence of Methanosarcinaceae archaeon Am2.</title>
        <authorList>
            <person name="Poehlein A."/>
            <person name="Protasov E."/>
            <person name="Platt K."/>
            <person name="Reeh H."/>
            <person name="Daniel R."/>
            <person name="Brune A."/>
        </authorList>
    </citation>
    <scope>NUCLEOTIDE SEQUENCE [LARGE SCALE GENOMIC DNA]</scope>
    <source>
        <strain evidence="8 9">Am2</strain>
    </source>
</reference>
<dbReference type="PROSITE" id="PS50084">
    <property type="entry name" value="KH_TYPE_1"/>
    <property type="match status" value="1"/>
</dbReference>
<evidence type="ECO:0000256" key="3">
    <source>
        <dbReference type="ARBA" id="ARBA00022835"/>
    </source>
</evidence>
<evidence type="ECO:0000256" key="1">
    <source>
        <dbReference type="ARBA" id="ARBA00009155"/>
    </source>
</evidence>
<evidence type="ECO:0000256" key="4">
    <source>
        <dbReference type="ARBA" id="ARBA00022884"/>
    </source>
</evidence>
<dbReference type="GeneID" id="89228069"/>
<evidence type="ECO:0000256" key="2">
    <source>
        <dbReference type="ARBA" id="ARBA00022490"/>
    </source>
</evidence>
<keyword evidence="9" id="KW-1185">Reference proteome</keyword>
<dbReference type="Gene3D" id="3.30.1370.10">
    <property type="entry name" value="K Homology domain, type 1"/>
    <property type="match status" value="1"/>
</dbReference>
<dbReference type="GO" id="GO:0071034">
    <property type="term" value="P:CUT catabolic process"/>
    <property type="evidence" value="ECO:0007669"/>
    <property type="project" value="TreeGrafter"/>
</dbReference>
<feature type="region of interest" description="Disordered" evidence="6">
    <location>
        <begin position="268"/>
        <end position="384"/>
    </location>
</feature>
<dbReference type="Pfam" id="PF22625">
    <property type="entry name" value="ECR1_N_2"/>
    <property type="match status" value="1"/>
</dbReference>
<dbReference type="CDD" id="cd05789">
    <property type="entry name" value="S1_Rrp4"/>
    <property type="match status" value="1"/>
</dbReference>
<dbReference type="Pfam" id="PF15985">
    <property type="entry name" value="KH_6"/>
    <property type="match status" value="1"/>
</dbReference>
<dbReference type="EMBL" id="CP131061">
    <property type="protein sequence ID" value="WNY26880.1"/>
    <property type="molecule type" value="Genomic_DNA"/>
</dbReference>
<dbReference type="GO" id="GO:0008143">
    <property type="term" value="F:poly(A) binding"/>
    <property type="evidence" value="ECO:0007669"/>
    <property type="project" value="InterPro"/>
</dbReference>
<dbReference type="GO" id="GO:0034475">
    <property type="term" value="P:U4 snRNA 3'-end processing"/>
    <property type="evidence" value="ECO:0007669"/>
    <property type="project" value="TreeGrafter"/>
</dbReference>
<dbReference type="SUPFAM" id="SSF50249">
    <property type="entry name" value="Nucleic acid-binding proteins"/>
    <property type="match status" value="1"/>
</dbReference>
<sequence length="384" mass="41489">MDSKKIVIPGTLLSENPARAGSGTFVSGGKVYASVCGFVSEKDKIFVLPFSGPYLPKKYDLVIGYVTVVTPSNWIFDIGCPYEALLHVSEYPIRVPSEEMQNHFNVGDTVLLKVVDVNAEMKIEVTYKGDLLCKKLKTGRIYDIPVSKVSRVIGRSGSMIAMLKTKTGCEIFVGNNGRIWMNGSLDDMEILSRALLKIERDARLSGLTDLVAAFIDEQYALLGGVSSNPAKTNSFDASESGGSFGISGGFPDDETVSGDISDDFQTQEAGFKNKSKQKAAAGAFKSKRPGKVPAKTSHPGKTPDAVKTMDTEELNLSKTGASKHTPPKSNFKKPVKTSKTEEEPEESFPPSGSVSNKPAGKMKKQAVRSLKKKPVESEVMKISN</sequence>
<dbReference type="InterPro" id="IPR026699">
    <property type="entry name" value="Exosome_RNA_bind1/RRP40/RRP4"/>
</dbReference>
<dbReference type="InterPro" id="IPR054371">
    <property type="entry name" value="RRP4_N"/>
</dbReference>
<feature type="compositionally biased region" description="Basic and acidic residues" evidence="6">
    <location>
        <begin position="373"/>
        <end position="384"/>
    </location>
</feature>
<gene>
    <name evidence="5" type="primary">rrp4</name>
    <name evidence="8" type="ORF">MsAm2_06610</name>
</gene>
<dbReference type="PANTHER" id="PTHR21321">
    <property type="entry name" value="PNAS-3 RELATED"/>
    <property type="match status" value="1"/>
</dbReference>
<comment type="subcellular location">
    <subcellularLocation>
        <location evidence="5">Cytoplasm</location>
    </subcellularLocation>
</comment>
<proteinExistence type="inferred from homology"/>
<protein>
    <recommendedName>
        <fullName evidence="5">Exosome complex component Rrp4</fullName>
    </recommendedName>
</protein>
<evidence type="ECO:0000256" key="5">
    <source>
        <dbReference type="HAMAP-Rule" id="MF_00623"/>
    </source>
</evidence>
<evidence type="ECO:0000259" key="7">
    <source>
        <dbReference type="PROSITE" id="PS50126"/>
    </source>
</evidence>
<dbReference type="PROSITE" id="PS50126">
    <property type="entry name" value="S1"/>
    <property type="match status" value="1"/>
</dbReference>
<accession>A0AA96V790</accession>
<dbReference type="GO" id="GO:0000467">
    <property type="term" value="P:exonucleolytic trimming to generate mature 3'-end of 5.8S rRNA from tricistronic rRNA transcript (SSU-rRNA, 5.8S rRNA, LSU-rRNA)"/>
    <property type="evidence" value="ECO:0007669"/>
    <property type="project" value="TreeGrafter"/>
</dbReference>
<feature type="domain" description="S1 motif" evidence="7">
    <location>
        <begin position="59"/>
        <end position="128"/>
    </location>
</feature>
<dbReference type="InterPro" id="IPR048565">
    <property type="entry name" value="S1_RRP4"/>
</dbReference>
<dbReference type="HAMAP" id="MF_00623">
    <property type="entry name" value="Exosome_Rrp4"/>
    <property type="match status" value="1"/>
</dbReference>
<keyword evidence="3 5" id="KW-0271">Exosome</keyword>
<dbReference type="CDD" id="cd22524">
    <property type="entry name" value="KH-I_Rrp4_prokar"/>
    <property type="match status" value="1"/>
</dbReference>
<dbReference type="SUPFAM" id="SSF110324">
    <property type="entry name" value="Ribosomal L27 protein-like"/>
    <property type="match status" value="1"/>
</dbReference>
<dbReference type="RefSeq" id="WP_338098384.1">
    <property type="nucleotide sequence ID" value="NZ_CP131061.1"/>
</dbReference>
<evidence type="ECO:0000256" key="6">
    <source>
        <dbReference type="SAM" id="MobiDB-lite"/>
    </source>
</evidence>
<dbReference type="InterPro" id="IPR003029">
    <property type="entry name" value="S1_domain"/>
</dbReference>
<keyword evidence="2 5" id="KW-0963">Cytoplasm</keyword>
<comment type="subunit">
    <text evidence="5">Component of the archaeal exosome complex. Forms a trimer of Rrp4 and/or Csl4 subunits. The trimer associates with an hexameric ring-like arrangement composed of 3 Rrp41-Rrp42 heterodimers.</text>
</comment>
<dbReference type="NCBIfam" id="NF003181">
    <property type="entry name" value="PRK04163.1-1"/>
    <property type="match status" value="1"/>
</dbReference>
<name>A0AA96V790_9EURY</name>
<dbReference type="Gene3D" id="2.40.50.140">
    <property type="entry name" value="Nucleic acid-binding proteins"/>
    <property type="match status" value="1"/>
</dbReference>
<dbReference type="SMART" id="SM00316">
    <property type="entry name" value="S1"/>
    <property type="match status" value="1"/>
</dbReference>
<dbReference type="InterPro" id="IPR004087">
    <property type="entry name" value="KH_dom"/>
</dbReference>
<dbReference type="GO" id="GO:0071051">
    <property type="term" value="P:poly(A)-dependent snoRNA 3'-end processing"/>
    <property type="evidence" value="ECO:0007669"/>
    <property type="project" value="TreeGrafter"/>
</dbReference>